<evidence type="ECO:0000256" key="1">
    <source>
        <dbReference type="ARBA" id="ARBA00004123"/>
    </source>
</evidence>
<proteinExistence type="predicted"/>
<name>A0A8I6RCT8_CIMLE</name>
<dbReference type="EnsemblMetazoa" id="XM_014388194.2">
    <property type="protein sequence ID" value="XP_014243680.1"/>
    <property type="gene ID" value="LOC106663381"/>
</dbReference>
<keyword evidence="2" id="KW-0805">Transcription regulation</keyword>
<dbReference type="Gene3D" id="1.20.5.170">
    <property type="match status" value="1"/>
</dbReference>
<evidence type="ECO:0000259" key="8">
    <source>
        <dbReference type="PROSITE" id="PS50217"/>
    </source>
</evidence>
<dbReference type="GO" id="GO:0000981">
    <property type="term" value="F:DNA-binding transcription factor activity, RNA polymerase II-specific"/>
    <property type="evidence" value="ECO:0007669"/>
    <property type="project" value="TreeGrafter"/>
</dbReference>
<evidence type="ECO:0000256" key="4">
    <source>
        <dbReference type="ARBA" id="ARBA00023159"/>
    </source>
</evidence>
<feature type="region of interest" description="Disordered" evidence="7">
    <location>
        <begin position="176"/>
        <end position="221"/>
    </location>
</feature>
<dbReference type="InterPro" id="IPR004827">
    <property type="entry name" value="bZIP"/>
</dbReference>
<protein>
    <recommendedName>
        <fullName evidence="8">BZIP domain-containing protein</fullName>
    </recommendedName>
</protein>
<evidence type="ECO:0000256" key="2">
    <source>
        <dbReference type="ARBA" id="ARBA00023015"/>
    </source>
</evidence>
<organism evidence="9 10">
    <name type="scientific">Cimex lectularius</name>
    <name type="common">Bed bug</name>
    <name type="synonym">Acanthia lectularia</name>
    <dbReference type="NCBI Taxonomy" id="79782"/>
    <lineage>
        <taxon>Eukaryota</taxon>
        <taxon>Metazoa</taxon>
        <taxon>Ecdysozoa</taxon>
        <taxon>Arthropoda</taxon>
        <taxon>Hexapoda</taxon>
        <taxon>Insecta</taxon>
        <taxon>Pterygota</taxon>
        <taxon>Neoptera</taxon>
        <taxon>Paraneoptera</taxon>
        <taxon>Hemiptera</taxon>
        <taxon>Heteroptera</taxon>
        <taxon>Panheteroptera</taxon>
        <taxon>Cimicomorpha</taxon>
        <taxon>Cimicidae</taxon>
        <taxon>Cimex</taxon>
    </lineage>
</organism>
<keyword evidence="10" id="KW-1185">Reference proteome</keyword>
<dbReference type="OMA" id="DHHKSLD"/>
<evidence type="ECO:0000256" key="5">
    <source>
        <dbReference type="ARBA" id="ARBA00023163"/>
    </source>
</evidence>
<accession>A0A8I6RCT8</accession>
<dbReference type="Pfam" id="PF00170">
    <property type="entry name" value="bZIP_1"/>
    <property type="match status" value="1"/>
</dbReference>
<dbReference type="AlphaFoldDB" id="A0A8I6RCT8"/>
<keyword evidence="5" id="KW-0804">Transcription</keyword>
<dbReference type="RefSeq" id="XP_014243680.1">
    <property type="nucleotide sequence ID" value="XM_014388194.2"/>
</dbReference>
<reference evidence="9" key="1">
    <citation type="submission" date="2022-01" db="UniProtKB">
        <authorList>
            <consortium name="EnsemblMetazoa"/>
        </authorList>
    </citation>
    <scope>IDENTIFICATION</scope>
</reference>
<dbReference type="GeneID" id="106663381"/>
<dbReference type="OrthoDB" id="674948at2759"/>
<dbReference type="SUPFAM" id="SSF57959">
    <property type="entry name" value="Leucine zipper domain"/>
    <property type="match status" value="1"/>
</dbReference>
<dbReference type="SMART" id="SM00338">
    <property type="entry name" value="BRLZ"/>
    <property type="match status" value="1"/>
</dbReference>
<comment type="subcellular location">
    <subcellularLocation>
        <location evidence="1">Nucleus</location>
    </subcellularLocation>
</comment>
<evidence type="ECO:0000313" key="10">
    <source>
        <dbReference type="Proteomes" id="UP000494040"/>
    </source>
</evidence>
<keyword evidence="6" id="KW-0539">Nucleus</keyword>
<dbReference type="CDD" id="cd14689">
    <property type="entry name" value="bZIP_CREB3"/>
    <property type="match status" value="1"/>
</dbReference>
<dbReference type="Proteomes" id="UP000494040">
    <property type="component" value="Unassembled WGS sequence"/>
</dbReference>
<dbReference type="PROSITE" id="PS00036">
    <property type="entry name" value="BZIP_BASIC"/>
    <property type="match status" value="1"/>
</dbReference>
<evidence type="ECO:0000256" key="7">
    <source>
        <dbReference type="SAM" id="MobiDB-lite"/>
    </source>
</evidence>
<evidence type="ECO:0000256" key="6">
    <source>
        <dbReference type="ARBA" id="ARBA00023242"/>
    </source>
</evidence>
<keyword evidence="4" id="KW-0010">Activator</keyword>
<sequence>MDPFSIDKSFYEISSDLRDLWDTDMDSSMPEIKLTEDEWCIGNYFTSKSQVIIRDRLMSDAVLGDTPIKSEHSYCSLFNQNDSLKTRSIMIKEEMEDDILPTVEPKAASGRVISPSEMIVVKSEPVSHPASPRSECPSPPITLPTVYATIKPEPKTYSKSVLKPTTVLIKAKTNVTTKRKQTLNNTSKAEPSTSGFPWPPTPPSSISSDSEGNVSPLHPSSTASRLVIASTVSSRQPIQTTLISCQPKGSTGILLLTEEEKRTLLAEGYPIPVRLPLTKAEEKTLKKVRRKIKNKISAQESRRKKKEYMDTLEKKVQLLASENFEYKKKISSLEDINTNLLSQVAKLKSIIANSQK</sequence>
<evidence type="ECO:0000256" key="3">
    <source>
        <dbReference type="ARBA" id="ARBA00023125"/>
    </source>
</evidence>
<dbReference type="PROSITE" id="PS50217">
    <property type="entry name" value="BZIP"/>
    <property type="match status" value="1"/>
</dbReference>
<keyword evidence="3" id="KW-0238">DNA-binding</keyword>
<dbReference type="CTD" id="39682"/>
<dbReference type="KEGG" id="clec:106663381"/>
<dbReference type="GO" id="GO:0035497">
    <property type="term" value="F:cAMP response element binding"/>
    <property type="evidence" value="ECO:0007669"/>
    <property type="project" value="TreeGrafter"/>
</dbReference>
<dbReference type="FunFam" id="1.20.5.170:FF:000054">
    <property type="entry name" value="Cyclic AMP-responsive element-binding protein 3-like 2"/>
    <property type="match status" value="1"/>
</dbReference>
<dbReference type="GO" id="GO:0005634">
    <property type="term" value="C:nucleus"/>
    <property type="evidence" value="ECO:0007669"/>
    <property type="project" value="UniProtKB-SubCell"/>
</dbReference>
<dbReference type="PANTHER" id="PTHR46004">
    <property type="entry name" value="CYCLIC AMP RESPONSE ELEMENT-BINDING PROTEIN A"/>
    <property type="match status" value="1"/>
</dbReference>
<evidence type="ECO:0000313" key="9">
    <source>
        <dbReference type="EnsemblMetazoa" id="XP_014243680.1"/>
    </source>
</evidence>
<dbReference type="InterPro" id="IPR046347">
    <property type="entry name" value="bZIP_sf"/>
</dbReference>
<feature type="domain" description="BZIP" evidence="8">
    <location>
        <begin position="284"/>
        <end position="347"/>
    </location>
</feature>
<dbReference type="PANTHER" id="PTHR46004:SF3">
    <property type="entry name" value="CYCLIC AMP RESPONSE ELEMENT-BINDING PROTEIN A"/>
    <property type="match status" value="1"/>
</dbReference>